<dbReference type="AlphaFoldDB" id="A0A8H6XQF6"/>
<organism evidence="4 5">
    <name type="scientific">Mycena sanguinolenta</name>
    <dbReference type="NCBI Taxonomy" id="230812"/>
    <lineage>
        <taxon>Eukaryota</taxon>
        <taxon>Fungi</taxon>
        <taxon>Dikarya</taxon>
        <taxon>Basidiomycota</taxon>
        <taxon>Agaricomycotina</taxon>
        <taxon>Agaricomycetes</taxon>
        <taxon>Agaricomycetidae</taxon>
        <taxon>Agaricales</taxon>
        <taxon>Marasmiineae</taxon>
        <taxon>Mycenaceae</taxon>
        <taxon>Mycena</taxon>
    </lineage>
</organism>
<dbReference type="GO" id="GO:0008270">
    <property type="term" value="F:zinc ion binding"/>
    <property type="evidence" value="ECO:0007669"/>
    <property type="project" value="InterPro"/>
</dbReference>
<evidence type="ECO:0000313" key="4">
    <source>
        <dbReference type="EMBL" id="KAF7345242.1"/>
    </source>
</evidence>
<evidence type="ECO:0000256" key="1">
    <source>
        <dbReference type="ARBA" id="ARBA00023242"/>
    </source>
</evidence>
<evidence type="ECO:0000313" key="5">
    <source>
        <dbReference type="Proteomes" id="UP000623467"/>
    </source>
</evidence>
<feature type="domain" description="Xylanolytic transcriptional activator regulatory" evidence="3">
    <location>
        <begin position="374"/>
        <end position="447"/>
    </location>
</feature>
<dbReference type="GO" id="GO:0006351">
    <property type="term" value="P:DNA-templated transcription"/>
    <property type="evidence" value="ECO:0007669"/>
    <property type="project" value="InterPro"/>
</dbReference>
<evidence type="ECO:0000259" key="3">
    <source>
        <dbReference type="SMART" id="SM00906"/>
    </source>
</evidence>
<dbReference type="PANTHER" id="PTHR46910">
    <property type="entry name" value="TRANSCRIPTION FACTOR PDR1"/>
    <property type="match status" value="1"/>
</dbReference>
<dbReference type="OrthoDB" id="4456959at2759"/>
<dbReference type="GO" id="GO:0003700">
    <property type="term" value="F:DNA-binding transcription factor activity"/>
    <property type="evidence" value="ECO:0007669"/>
    <property type="project" value="InterPro"/>
</dbReference>
<protein>
    <submittedName>
        <fullName evidence="4">Fungal-trans domain-containing protein</fullName>
    </submittedName>
</protein>
<accession>A0A8H6XQF6</accession>
<dbReference type="SMART" id="SM00906">
    <property type="entry name" value="Fungal_trans"/>
    <property type="match status" value="1"/>
</dbReference>
<dbReference type="InterPro" id="IPR050987">
    <property type="entry name" value="AtrR-like"/>
</dbReference>
<name>A0A8H6XQF6_9AGAR</name>
<dbReference type="InterPro" id="IPR007219">
    <property type="entry name" value="XnlR_reg_dom"/>
</dbReference>
<dbReference type="CDD" id="cd12148">
    <property type="entry name" value="fungal_TF_MHR"/>
    <property type="match status" value="1"/>
</dbReference>
<dbReference type="EMBL" id="JACAZH010000020">
    <property type="protein sequence ID" value="KAF7345242.1"/>
    <property type="molecule type" value="Genomic_DNA"/>
</dbReference>
<dbReference type="Proteomes" id="UP000623467">
    <property type="component" value="Unassembled WGS sequence"/>
</dbReference>
<sequence length="836" mass="93954">MHDALEPQSNTPKKEKRKRLQGSCDSCRKRKSASCFCSMSVDSIAINFDHLYQPNVGDSAEMRDNRCTNCITSRIECTHVRGKACPVEISRTPYTNSPMTAQEYVAAILSTTTVYVPSHDPEVSHRILVVVAQYARILEEKVAVLQVQISAPTITSQNASMPTADSGDNLEATRTSGDAQNDAYNHVPMRDISTNLTTSNAENDRFHGLSSSVQLIKTAIHHMNGNTSYVVGVRRPEFWSTQPWEKLTIEVENYIFPEDDLLDALITIYFEQINPILGILHFPSFNQSISDGLHLRHSEFAALVLAVCSLASRHSDDPRVFMDDSSSTHSCGWKWFRQIRPFGSTFLPEPSLYRLQLVCLSAMYTNGISIPEESWMLAGLGLRLAHAAGAHHPDRYRNMEPLTAELHRRVFWVLVISDTLMSSFNGRPAITNPDEFEIKLPVSGDAEYWGIPNAVQSNGKPSLGAFTPVYLQLFLILARIQRAVTVDNVTERMNSSSLNAWLDTVPDHRKAQILDAIILLISELVRWDPHQQNQIFLDQSAALYSTYYHAQILMHRPFIPTPNEESLRNTHFPSLAICANAARACGHVLDVQARRGRGPLHYPALIVMKLSEITFHTHIGQVALFDSAVVLLFNVWAVSGGRKAQTPDHLSRATADAEKCVRVLRLYERRWRIAGRQCDIINAMLKHASDVQRRVKETTFTSLDVPDGIPDSSEESVFASSSSVAHQLLVSHDPIQEMDHLFALPLLTEELGRLPIYNSFHYEPTFQPDELYHQAQPHYEQGPVGSELFYGLDPALASMFSAGPAGVEDIEMPFEMPYHYGWHEWSTYFTNIDQAN</sequence>
<dbReference type="GO" id="GO:0003677">
    <property type="term" value="F:DNA binding"/>
    <property type="evidence" value="ECO:0007669"/>
    <property type="project" value="InterPro"/>
</dbReference>
<gene>
    <name evidence="4" type="ORF">MSAN_01900800</name>
</gene>
<feature type="compositionally biased region" description="Polar residues" evidence="2">
    <location>
        <begin position="172"/>
        <end position="183"/>
    </location>
</feature>
<proteinExistence type="predicted"/>
<dbReference type="PANTHER" id="PTHR46910:SF38">
    <property type="entry name" value="ZN(2)-C6 FUNGAL-TYPE DOMAIN-CONTAINING PROTEIN"/>
    <property type="match status" value="1"/>
</dbReference>
<feature type="region of interest" description="Disordered" evidence="2">
    <location>
        <begin position="1"/>
        <end position="20"/>
    </location>
</feature>
<feature type="region of interest" description="Disordered" evidence="2">
    <location>
        <begin position="157"/>
        <end position="184"/>
    </location>
</feature>
<keyword evidence="5" id="KW-1185">Reference proteome</keyword>
<comment type="caution">
    <text evidence="4">The sequence shown here is derived from an EMBL/GenBank/DDBJ whole genome shotgun (WGS) entry which is preliminary data.</text>
</comment>
<reference evidence="4" key="1">
    <citation type="submission" date="2020-05" db="EMBL/GenBank/DDBJ databases">
        <title>Mycena genomes resolve the evolution of fungal bioluminescence.</title>
        <authorList>
            <person name="Tsai I.J."/>
        </authorList>
    </citation>
    <scope>NUCLEOTIDE SEQUENCE</scope>
    <source>
        <strain evidence="4">160909Yilan</strain>
    </source>
</reference>
<evidence type="ECO:0000256" key="2">
    <source>
        <dbReference type="SAM" id="MobiDB-lite"/>
    </source>
</evidence>
<dbReference type="Pfam" id="PF04082">
    <property type="entry name" value="Fungal_trans"/>
    <property type="match status" value="1"/>
</dbReference>
<keyword evidence="1" id="KW-0539">Nucleus</keyword>